<comment type="function">
    <text evidence="10">Part of the ABC transporter complex hrt involved in hemin import. Responsible for the translocation of the substrate across the membrane.</text>
</comment>
<dbReference type="Proteomes" id="UP000319756">
    <property type="component" value="Chromosome"/>
</dbReference>
<evidence type="ECO:0000256" key="4">
    <source>
        <dbReference type="ARBA" id="ARBA00016962"/>
    </source>
</evidence>
<feature type="domain" description="ABC3 transporter permease C-terminal" evidence="12">
    <location>
        <begin position="252"/>
        <end position="361"/>
    </location>
</feature>
<comment type="similarity">
    <text evidence="2">Belongs to the ABC-4 integral membrane protein family. HrtB subfamily.</text>
</comment>
<evidence type="ECO:0000256" key="5">
    <source>
        <dbReference type="ARBA" id="ARBA00022448"/>
    </source>
</evidence>
<name>A0A514LL50_9BACI</name>
<evidence type="ECO:0000259" key="12">
    <source>
        <dbReference type="Pfam" id="PF02687"/>
    </source>
</evidence>
<feature type="transmembrane region" description="Helical" evidence="11">
    <location>
        <begin position="250"/>
        <end position="272"/>
    </location>
</feature>
<dbReference type="InterPro" id="IPR003838">
    <property type="entry name" value="ABC3_permease_C"/>
</dbReference>
<dbReference type="AlphaFoldDB" id="A0A514LL50"/>
<dbReference type="KEGG" id="sale:EPH95_16535"/>
<comment type="subunit">
    <text evidence="3">The complex is composed of two ATP-binding proteins (HrtA), two transmembrane proteins (HrtB) and a solute-binding protein.</text>
</comment>
<feature type="transmembrane region" description="Helical" evidence="11">
    <location>
        <begin position="335"/>
        <end position="356"/>
    </location>
</feature>
<feature type="transmembrane region" description="Helical" evidence="11">
    <location>
        <begin position="293"/>
        <end position="323"/>
    </location>
</feature>
<reference evidence="14" key="1">
    <citation type="submission" date="2019-01" db="EMBL/GenBank/DDBJ databases">
        <title>Genomic analysis of Salicibibacter sp. NKC3-5.</title>
        <authorList>
            <person name="Oh Y.J."/>
        </authorList>
    </citation>
    <scope>NUCLEOTIDE SEQUENCE [LARGE SCALE GENOMIC DNA]</scope>
    <source>
        <strain evidence="14">NKC3-5</strain>
    </source>
</reference>
<keyword evidence="7 11" id="KW-0812">Transmembrane</keyword>
<evidence type="ECO:0000256" key="1">
    <source>
        <dbReference type="ARBA" id="ARBA00004651"/>
    </source>
</evidence>
<keyword evidence="14" id="KW-1185">Reference proteome</keyword>
<accession>A0A514LL50</accession>
<keyword evidence="5" id="KW-0813">Transport</keyword>
<dbReference type="PANTHER" id="PTHR43738">
    <property type="entry name" value="ABC TRANSPORTER, MEMBRANE PROTEIN"/>
    <property type="match status" value="1"/>
</dbReference>
<dbReference type="InterPro" id="IPR051125">
    <property type="entry name" value="ABC-4/HrtB_transporter"/>
</dbReference>
<evidence type="ECO:0000313" key="13">
    <source>
        <dbReference type="EMBL" id="QDI92588.1"/>
    </source>
</evidence>
<keyword evidence="6" id="KW-1003">Cell membrane</keyword>
<organism evidence="13 14">
    <name type="scientific">Salicibibacter halophilus</name>
    <dbReference type="NCBI Taxonomy" id="2502791"/>
    <lineage>
        <taxon>Bacteria</taxon>
        <taxon>Bacillati</taxon>
        <taxon>Bacillota</taxon>
        <taxon>Bacilli</taxon>
        <taxon>Bacillales</taxon>
        <taxon>Bacillaceae</taxon>
        <taxon>Salicibibacter</taxon>
    </lineage>
</organism>
<dbReference type="Pfam" id="PF02687">
    <property type="entry name" value="FtsX"/>
    <property type="match status" value="1"/>
</dbReference>
<keyword evidence="9 11" id="KW-0472">Membrane</keyword>
<dbReference type="GO" id="GO:0005886">
    <property type="term" value="C:plasma membrane"/>
    <property type="evidence" value="ECO:0007669"/>
    <property type="project" value="UniProtKB-SubCell"/>
</dbReference>
<dbReference type="PANTHER" id="PTHR43738:SF1">
    <property type="entry name" value="HEMIN TRANSPORT SYSTEM PERMEASE PROTEIN HRTB-RELATED"/>
    <property type="match status" value="1"/>
</dbReference>
<evidence type="ECO:0000256" key="11">
    <source>
        <dbReference type="SAM" id="Phobius"/>
    </source>
</evidence>
<evidence type="ECO:0000256" key="7">
    <source>
        <dbReference type="ARBA" id="ARBA00022692"/>
    </source>
</evidence>
<gene>
    <name evidence="13" type="ORF">EPH95_16535</name>
</gene>
<protein>
    <recommendedName>
        <fullName evidence="4">Putative hemin transport system permease protein HrtB</fullName>
    </recommendedName>
</protein>
<evidence type="ECO:0000313" key="14">
    <source>
        <dbReference type="Proteomes" id="UP000319756"/>
    </source>
</evidence>
<evidence type="ECO:0000256" key="8">
    <source>
        <dbReference type="ARBA" id="ARBA00022989"/>
    </source>
</evidence>
<dbReference type="EMBL" id="CP035485">
    <property type="protein sequence ID" value="QDI92588.1"/>
    <property type="molecule type" value="Genomic_DNA"/>
</dbReference>
<keyword evidence="8 11" id="KW-1133">Transmembrane helix</keyword>
<evidence type="ECO:0000256" key="10">
    <source>
        <dbReference type="ARBA" id="ARBA00024973"/>
    </source>
</evidence>
<evidence type="ECO:0000256" key="9">
    <source>
        <dbReference type="ARBA" id="ARBA00023136"/>
    </source>
</evidence>
<evidence type="ECO:0000256" key="6">
    <source>
        <dbReference type="ARBA" id="ARBA00022475"/>
    </source>
</evidence>
<proteinExistence type="inferred from homology"/>
<evidence type="ECO:0000256" key="2">
    <source>
        <dbReference type="ARBA" id="ARBA00008697"/>
    </source>
</evidence>
<sequence>MLKRRKGGHYMFLAIRELFYFKLRYMMVALIIFLLSFLVLFVSGLAQGLADDNASSIINMGEEAEYFVIDEEAELQLTRSLITDTDQQTVDNVVEEAQILGIHQGTIQDETETITDVAKFFVDHNSALFPEVVEGERPTEQGEVLADLSIQEEGYSVGDEFQEDTTEEIFSISGFTNDQRYSHTPVLYMTEDDWLELSGRDELLASALVLPDTGDDVVNTLNSEMDEAEVVTIQDSLSGIPGYSEEQGSLWMMIIFLFIISAFVVAAFFYVITIQKLTQFGILKALGAKLSGLANTILIQVGLVTVVSAGAGIGATFLAATLLPADMPFMLPMNLVAILAGIFIFVAILGSLLSLYKVKKVDALEAIGGMEA</sequence>
<evidence type="ECO:0000256" key="3">
    <source>
        <dbReference type="ARBA" id="ARBA00011131"/>
    </source>
</evidence>
<comment type="subcellular location">
    <subcellularLocation>
        <location evidence="1">Cell membrane</location>
        <topology evidence="1">Multi-pass membrane protein</topology>
    </subcellularLocation>
</comment>